<feature type="compositionally biased region" description="Polar residues" evidence="1">
    <location>
        <begin position="23"/>
        <end position="32"/>
    </location>
</feature>
<dbReference type="EMBL" id="JANPWB010000010">
    <property type="protein sequence ID" value="KAJ1142717.1"/>
    <property type="molecule type" value="Genomic_DNA"/>
</dbReference>
<organism evidence="2 3">
    <name type="scientific">Pleurodeles waltl</name>
    <name type="common">Iberian ribbed newt</name>
    <dbReference type="NCBI Taxonomy" id="8319"/>
    <lineage>
        <taxon>Eukaryota</taxon>
        <taxon>Metazoa</taxon>
        <taxon>Chordata</taxon>
        <taxon>Craniata</taxon>
        <taxon>Vertebrata</taxon>
        <taxon>Euteleostomi</taxon>
        <taxon>Amphibia</taxon>
        <taxon>Batrachia</taxon>
        <taxon>Caudata</taxon>
        <taxon>Salamandroidea</taxon>
        <taxon>Salamandridae</taxon>
        <taxon>Pleurodelinae</taxon>
        <taxon>Pleurodeles</taxon>
    </lineage>
</organism>
<feature type="compositionally biased region" description="Basic and acidic residues" evidence="1">
    <location>
        <begin position="105"/>
        <end position="114"/>
    </location>
</feature>
<keyword evidence="3" id="KW-1185">Reference proteome</keyword>
<reference evidence="2" key="1">
    <citation type="journal article" date="2022" name="bioRxiv">
        <title>Sequencing and chromosome-scale assembly of the giantPleurodeles waltlgenome.</title>
        <authorList>
            <person name="Brown T."/>
            <person name="Elewa A."/>
            <person name="Iarovenko S."/>
            <person name="Subramanian E."/>
            <person name="Araus A.J."/>
            <person name="Petzold A."/>
            <person name="Susuki M."/>
            <person name="Suzuki K.-i.T."/>
            <person name="Hayashi T."/>
            <person name="Toyoda A."/>
            <person name="Oliveira C."/>
            <person name="Osipova E."/>
            <person name="Leigh N.D."/>
            <person name="Simon A."/>
            <person name="Yun M.H."/>
        </authorList>
    </citation>
    <scope>NUCLEOTIDE SEQUENCE</scope>
    <source>
        <strain evidence="2">20211129_DDA</strain>
        <tissue evidence="2">Liver</tissue>
    </source>
</reference>
<feature type="region of interest" description="Disordered" evidence="1">
    <location>
        <begin position="105"/>
        <end position="162"/>
    </location>
</feature>
<feature type="region of interest" description="Disordered" evidence="1">
    <location>
        <begin position="1"/>
        <end position="79"/>
    </location>
</feature>
<accession>A0AAV7QTH9</accession>
<dbReference type="Proteomes" id="UP001066276">
    <property type="component" value="Chromosome 6"/>
</dbReference>
<evidence type="ECO:0000313" key="2">
    <source>
        <dbReference type="EMBL" id="KAJ1142717.1"/>
    </source>
</evidence>
<evidence type="ECO:0000256" key="1">
    <source>
        <dbReference type="SAM" id="MobiDB-lite"/>
    </source>
</evidence>
<protein>
    <submittedName>
        <fullName evidence="2">Uncharacterized protein</fullName>
    </submittedName>
</protein>
<proteinExistence type="predicted"/>
<evidence type="ECO:0000313" key="3">
    <source>
        <dbReference type="Proteomes" id="UP001066276"/>
    </source>
</evidence>
<sequence>MGTHATATAKPSHMAHPRATLNPPETCQASPGPNQPAMGPLTKSGREAPRSQKMHSQPPAGGTISTSCSSPPRAAGKPLAPPVQVVFAAEGPISCHIVLKAREMCKRGRSEHPSSAHHRRAAGATRQPGLPIKRAERLQSDPTAEQASREGAYLSPPTPVAQ</sequence>
<dbReference type="AlphaFoldDB" id="A0AAV7QTH9"/>
<comment type="caution">
    <text evidence="2">The sequence shown here is derived from an EMBL/GenBank/DDBJ whole genome shotgun (WGS) entry which is preliminary data.</text>
</comment>
<name>A0AAV7QTH9_PLEWA</name>
<gene>
    <name evidence="2" type="ORF">NDU88_009030</name>
</gene>